<keyword evidence="1" id="KW-0408">Iron</keyword>
<evidence type="ECO:0000313" key="4">
    <source>
        <dbReference type="Proteomes" id="UP000013827"/>
    </source>
</evidence>
<dbReference type="InterPro" id="IPR050231">
    <property type="entry name" value="Iron_ascorbate_oxido_reductase"/>
</dbReference>
<proteinExistence type="inferred from homology"/>
<reference evidence="3" key="2">
    <citation type="submission" date="2024-10" db="UniProtKB">
        <authorList>
            <consortium name="EnsemblProtists"/>
        </authorList>
    </citation>
    <scope>IDENTIFICATION</scope>
</reference>
<dbReference type="Pfam" id="PF14226">
    <property type="entry name" value="DIOX_N"/>
    <property type="match status" value="1"/>
</dbReference>
<feature type="domain" description="Fe2OG dioxygenase" evidence="2">
    <location>
        <begin position="181"/>
        <end position="294"/>
    </location>
</feature>
<reference evidence="4" key="1">
    <citation type="journal article" date="2013" name="Nature">
        <title>Pan genome of the phytoplankton Emiliania underpins its global distribution.</title>
        <authorList>
            <person name="Read B.A."/>
            <person name="Kegel J."/>
            <person name="Klute M.J."/>
            <person name="Kuo A."/>
            <person name="Lefebvre S.C."/>
            <person name="Maumus F."/>
            <person name="Mayer C."/>
            <person name="Miller J."/>
            <person name="Monier A."/>
            <person name="Salamov A."/>
            <person name="Young J."/>
            <person name="Aguilar M."/>
            <person name="Claverie J.M."/>
            <person name="Frickenhaus S."/>
            <person name="Gonzalez K."/>
            <person name="Herman E.K."/>
            <person name="Lin Y.C."/>
            <person name="Napier J."/>
            <person name="Ogata H."/>
            <person name="Sarno A.F."/>
            <person name="Shmutz J."/>
            <person name="Schroeder D."/>
            <person name="de Vargas C."/>
            <person name="Verret F."/>
            <person name="von Dassow P."/>
            <person name="Valentin K."/>
            <person name="Van de Peer Y."/>
            <person name="Wheeler G."/>
            <person name="Dacks J.B."/>
            <person name="Delwiche C.F."/>
            <person name="Dyhrman S.T."/>
            <person name="Glockner G."/>
            <person name="John U."/>
            <person name="Richards T."/>
            <person name="Worden A.Z."/>
            <person name="Zhang X."/>
            <person name="Grigoriev I.V."/>
            <person name="Allen A.E."/>
            <person name="Bidle K."/>
            <person name="Borodovsky M."/>
            <person name="Bowler C."/>
            <person name="Brownlee C."/>
            <person name="Cock J.M."/>
            <person name="Elias M."/>
            <person name="Gladyshev V.N."/>
            <person name="Groth M."/>
            <person name="Guda C."/>
            <person name="Hadaegh A."/>
            <person name="Iglesias-Rodriguez M.D."/>
            <person name="Jenkins J."/>
            <person name="Jones B.M."/>
            <person name="Lawson T."/>
            <person name="Leese F."/>
            <person name="Lindquist E."/>
            <person name="Lobanov A."/>
            <person name="Lomsadze A."/>
            <person name="Malik S.B."/>
            <person name="Marsh M.E."/>
            <person name="Mackinder L."/>
            <person name="Mock T."/>
            <person name="Mueller-Roeber B."/>
            <person name="Pagarete A."/>
            <person name="Parker M."/>
            <person name="Probert I."/>
            <person name="Quesneville H."/>
            <person name="Raines C."/>
            <person name="Rensing S.A."/>
            <person name="Riano-Pachon D.M."/>
            <person name="Richier S."/>
            <person name="Rokitta S."/>
            <person name="Shiraiwa Y."/>
            <person name="Soanes D.M."/>
            <person name="van der Giezen M."/>
            <person name="Wahlund T.M."/>
            <person name="Williams B."/>
            <person name="Wilson W."/>
            <person name="Wolfe G."/>
            <person name="Wurch L.L."/>
        </authorList>
    </citation>
    <scope>NUCLEOTIDE SEQUENCE</scope>
</reference>
<dbReference type="InterPro" id="IPR027443">
    <property type="entry name" value="IPNS-like_sf"/>
</dbReference>
<dbReference type="HOGENOM" id="CLU_010119_6_3_1"/>
<dbReference type="KEGG" id="ehx:EMIHUDRAFT_206894"/>
<dbReference type="PANTHER" id="PTHR47990">
    <property type="entry name" value="2-OXOGLUTARATE (2OG) AND FE(II)-DEPENDENT OXYGENASE SUPERFAMILY PROTEIN-RELATED"/>
    <property type="match status" value="1"/>
</dbReference>
<dbReference type="EnsemblProtists" id="EOD23916">
    <property type="protein sequence ID" value="EOD23916"/>
    <property type="gene ID" value="EMIHUDRAFT_206894"/>
</dbReference>
<keyword evidence="1" id="KW-0479">Metal-binding</keyword>
<name>A0A0D3JK81_EMIH1</name>
<dbReference type="AlphaFoldDB" id="A0A0D3JK81"/>
<dbReference type="Proteomes" id="UP000013827">
    <property type="component" value="Unassembled WGS sequence"/>
</dbReference>
<dbReference type="SUPFAM" id="SSF51197">
    <property type="entry name" value="Clavaminate synthase-like"/>
    <property type="match status" value="1"/>
</dbReference>
<protein>
    <recommendedName>
        <fullName evidence="2">Fe2OG dioxygenase domain-containing protein</fullName>
    </recommendedName>
</protein>
<evidence type="ECO:0000259" key="2">
    <source>
        <dbReference type="PROSITE" id="PS51471"/>
    </source>
</evidence>
<dbReference type="Gene3D" id="2.60.120.330">
    <property type="entry name" value="B-lactam Antibiotic, Isopenicillin N Synthase, Chain"/>
    <property type="match status" value="1"/>
</dbReference>
<dbReference type="InterPro" id="IPR044861">
    <property type="entry name" value="IPNS-like_FE2OG_OXY"/>
</dbReference>
<evidence type="ECO:0000256" key="1">
    <source>
        <dbReference type="RuleBase" id="RU003682"/>
    </source>
</evidence>
<dbReference type="InterPro" id="IPR005123">
    <property type="entry name" value="Oxoglu/Fe-dep_dioxygenase_dom"/>
</dbReference>
<comment type="similarity">
    <text evidence="1">Belongs to the iron/ascorbate-dependent oxidoreductase family.</text>
</comment>
<dbReference type="eggNOG" id="KOG0143">
    <property type="taxonomic scope" value="Eukaryota"/>
</dbReference>
<organism evidence="3 4">
    <name type="scientific">Emiliania huxleyi (strain CCMP1516)</name>
    <dbReference type="NCBI Taxonomy" id="280463"/>
    <lineage>
        <taxon>Eukaryota</taxon>
        <taxon>Haptista</taxon>
        <taxon>Haptophyta</taxon>
        <taxon>Prymnesiophyceae</taxon>
        <taxon>Isochrysidales</taxon>
        <taxon>Noelaerhabdaceae</taxon>
        <taxon>Emiliania</taxon>
    </lineage>
</organism>
<sequence length="343" mass="36603">MLDFVPVVSIRPFMSPHEHSDSDRAASAATWDRAMSEVGFAFITGHGVEGETVRKLRDGFAAFFRREAAHKESYRHGPYGSPLGGFEGLGEQAVALSTDGHGVLNGDGVSQTRAADPVESYVCSRGEPAEWGRSLPAQPNEFQAMAASYHRQMRRVLDGLNQISAAALGLSCTYFDPLFSPSPTCFVVAKHYPPQRQPQGGLRYGAHTDYGGFTVLKPDDSDGSLPGSGGLEVLLKDGATWAPVEDAFVVNIGDLYEDMTNGRWMSTVHRVRAPEPGTEAASQGRLSIAFFSGPHDDAVVETIPSCVDCAAGGGGVRLRQPITAGEHLQRKILATRVGATVGA</sequence>
<dbReference type="STRING" id="2903.R1ELT0"/>
<dbReference type="OMA" id="YSYHYIS"/>
<dbReference type="GO" id="GO:0016491">
    <property type="term" value="F:oxidoreductase activity"/>
    <property type="evidence" value="ECO:0007669"/>
    <property type="project" value="UniProtKB-KW"/>
</dbReference>
<dbReference type="GeneID" id="17269461"/>
<dbReference type="InterPro" id="IPR026992">
    <property type="entry name" value="DIOX_N"/>
</dbReference>
<dbReference type="PaxDb" id="2903-EOD23916"/>
<dbReference type="GO" id="GO:0046872">
    <property type="term" value="F:metal ion binding"/>
    <property type="evidence" value="ECO:0007669"/>
    <property type="project" value="UniProtKB-KW"/>
</dbReference>
<accession>A0A0D3JK81</accession>
<dbReference type="PROSITE" id="PS51471">
    <property type="entry name" value="FE2OG_OXY"/>
    <property type="match status" value="1"/>
</dbReference>
<keyword evidence="1" id="KW-0560">Oxidoreductase</keyword>
<evidence type="ECO:0000313" key="3">
    <source>
        <dbReference type="EnsemblProtists" id="EOD23916"/>
    </source>
</evidence>
<keyword evidence="4" id="KW-1185">Reference proteome</keyword>
<dbReference type="Pfam" id="PF03171">
    <property type="entry name" value="2OG-FeII_Oxy"/>
    <property type="match status" value="1"/>
</dbReference>
<dbReference type="RefSeq" id="XP_005776345.1">
    <property type="nucleotide sequence ID" value="XM_005776288.1"/>
</dbReference>